<accession>A0A8S5QTV0</accession>
<protein>
    <submittedName>
        <fullName evidence="1">Putative zinc-ribbon domain protein</fullName>
    </submittedName>
</protein>
<reference evidence="1" key="1">
    <citation type="journal article" date="2021" name="Proc. Natl. Acad. Sci. U.S.A.">
        <title>A Catalog of Tens of Thousands of Viruses from Human Metagenomes Reveals Hidden Associations with Chronic Diseases.</title>
        <authorList>
            <person name="Tisza M.J."/>
            <person name="Buck C.B."/>
        </authorList>
    </citation>
    <scope>NUCLEOTIDE SEQUENCE</scope>
    <source>
        <strain evidence="1">CtKS020</strain>
    </source>
</reference>
<evidence type="ECO:0000313" key="1">
    <source>
        <dbReference type="EMBL" id="DAE22273.1"/>
    </source>
</evidence>
<name>A0A8S5QTV0_9CAUD</name>
<dbReference type="EMBL" id="BK015730">
    <property type="protein sequence ID" value="DAE22273.1"/>
    <property type="molecule type" value="Genomic_DNA"/>
</dbReference>
<proteinExistence type="predicted"/>
<organism evidence="1">
    <name type="scientific">Podoviridae sp. ctKS020</name>
    <dbReference type="NCBI Taxonomy" id="2826552"/>
    <lineage>
        <taxon>Viruses</taxon>
        <taxon>Duplodnaviria</taxon>
        <taxon>Heunggongvirae</taxon>
        <taxon>Uroviricota</taxon>
        <taxon>Caudoviricetes</taxon>
    </lineage>
</organism>
<sequence length="150" mass="16862">MAKASIKLTCKECGCTFMSTKQCYNRADADEYEEWAAQNITTCPACYKAARQAAEEERVIAEAEKLSLPELTGSDKQIKWAKSIRSDMLRKYSLSDGFAEGKTVDDLKVVIDDAIAGKIEATESDITWMRTALALLTETSAKWFIEHRYE</sequence>